<dbReference type="STRING" id="1336337.A0A3N4JYX9"/>
<evidence type="ECO:0000256" key="1">
    <source>
        <dbReference type="SAM" id="MobiDB-lite"/>
    </source>
</evidence>
<organism evidence="2 3">
    <name type="scientific">Choiromyces venosus 120613-1</name>
    <dbReference type="NCBI Taxonomy" id="1336337"/>
    <lineage>
        <taxon>Eukaryota</taxon>
        <taxon>Fungi</taxon>
        <taxon>Dikarya</taxon>
        <taxon>Ascomycota</taxon>
        <taxon>Pezizomycotina</taxon>
        <taxon>Pezizomycetes</taxon>
        <taxon>Pezizales</taxon>
        <taxon>Tuberaceae</taxon>
        <taxon>Choiromyces</taxon>
    </lineage>
</organism>
<keyword evidence="2" id="KW-0808">Transferase</keyword>
<dbReference type="Gene3D" id="3.40.50.150">
    <property type="entry name" value="Vaccinia Virus protein VP39"/>
    <property type="match status" value="1"/>
</dbReference>
<keyword evidence="3" id="KW-1185">Reference proteome</keyword>
<dbReference type="Pfam" id="PF13489">
    <property type="entry name" value="Methyltransf_23"/>
    <property type="match status" value="1"/>
</dbReference>
<gene>
    <name evidence="2" type="ORF">L873DRAFT_176472</name>
</gene>
<proteinExistence type="predicted"/>
<dbReference type="PANTHER" id="PTHR43591:SF24">
    <property type="entry name" value="2-METHOXY-6-POLYPRENYL-1,4-BENZOQUINOL METHYLASE, MITOCHONDRIAL"/>
    <property type="match status" value="1"/>
</dbReference>
<dbReference type="PANTHER" id="PTHR43591">
    <property type="entry name" value="METHYLTRANSFERASE"/>
    <property type="match status" value="1"/>
</dbReference>
<sequence>MREDDEPQTTADGGSSIAVDSSGADDYSIYSNGTESATTSLKSSVLDFEYENGRRYHAYKKGGENILAPIGDNPQRILDVGTGTGIWAMDVADRYPSAVVIGNDLSPIQPTWVPPNIQFEVDDVEAEWTYAADSFDLVHIRYMMACISDWPKLFKQAYRVTKPGGYLESAEPTLQIFCNDGSLDLESPMAMWSKNMIKSADLFGKPGNIAHLTKGWMIDAGFVNVEEKILRLPVGPWPKDPLLKEIGRFNMLSGMQGLDGFTLALFTRVLGWSAEDVMKFIQTVKDQLLDRRTHAFANYHVVYGRKPEPEEK</sequence>
<evidence type="ECO:0000313" key="3">
    <source>
        <dbReference type="Proteomes" id="UP000276215"/>
    </source>
</evidence>
<dbReference type="AlphaFoldDB" id="A0A3N4JYX9"/>
<accession>A0A3N4JYX9</accession>
<dbReference type="InterPro" id="IPR029063">
    <property type="entry name" value="SAM-dependent_MTases_sf"/>
</dbReference>
<dbReference type="Proteomes" id="UP000276215">
    <property type="component" value="Unassembled WGS sequence"/>
</dbReference>
<dbReference type="GO" id="GO:0032259">
    <property type="term" value="P:methylation"/>
    <property type="evidence" value="ECO:0007669"/>
    <property type="project" value="UniProtKB-KW"/>
</dbReference>
<reference evidence="2 3" key="1">
    <citation type="journal article" date="2018" name="Nat. Ecol. Evol.">
        <title>Pezizomycetes genomes reveal the molecular basis of ectomycorrhizal truffle lifestyle.</title>
        <authorList>
            <person name="Murat C."/>
            <person name="Payen T."/>
            <person name="Noel B."/>
            <person name="Kuo A."/>
            <person name="Morin E."/>
            <person name="Chen J."/>
            <person name="Kohler A."/>
            <person name="Krizsan K."/>
            <person name="Balestrini R."/>
            <person name="Da Silva C."/>
            <person name="Montanini B."/>
            <person name="Hainaut M."/>
            <person name="Levati E."/>
            <person name="Barry K.W."/>
            <person name="Belfiori B."/>
            <person name="Cichocki N."/>
            <person name="Clum A."/>
            <person name="Dockter R.B."/>
            <person name="Fauchery L."/>
            <person name="Guy J."/>
            <person name="Iotti M."/>
            <person name="Le Tacon F."/>
            <person name="Lindquist E.A."/>
            <person name="Lipzen A."/>
            <person name="Malagnac F."/>
            <person name="Mello A."/>
            <person name="Molinier V."/>
            <person name="Miyauchi S."/>
            <person name="Poulain J."/>
            <person name="Riccioni C."/>
            <person name="Rubini A."/>
            <person name="Sitrit Y."/>
            <person name="Splivallo R."/>
            <person name="Traeger S."/>
            <person name="Wang M."/>
            <person name="Zifcakova L."/>
            <person name="Wipf D."/>
            <person name="Zambonelli A."/>
            <person name="Paolocci F."/>
            <person name="Nowrousian M."/>
            <person name="Ottonello S."/>
            <person name="Baldrian P."/>
            <person name="Spatafora J.W."/>
            <person name="Henrissat B."/>
            <person name="Nagy L.G."/>
            <person name="Aury J.M."/>
            <person name="Wincker P."/>
            <person name="Grigoriev I.V."/>
            <person name="Bonfante P."/>
            <person name="Martin F.M."/>
        </authorList>
    </citation>
    <scope>NUCLEOTIDE SEQUENCE [LARGE SCALE GENOMIC DNA]</scope>
    <source>
        <strain evidence="2 3">120613-1</strain>
    </source>
</reference>
<dbReference type="SUPFAM" id="SSF53335">
    <property type="entry name" value="S-adenosyl-L-methionine-dependent methyltransferases"/>
    <property type="match status" value="1"/>
</dbReference>
<evidence type="ECO:0000313" key="2">
    <source>
        <dbReference type="EMBL" id="RPB03580.1"/>
    </source>
</evidence>
<dbReference type="CDD" id="cd02440">
    <property type="entry name" value="AdoMet_MTases"/>
    <property type="match status" value="1"/>
</dbReference>
<protein>
    <submittedName>
        <fullName evidence="2">S-adenosyl-L-methionine-dependent methyltransferase</fullName>
    </submittedName>
</protein>
<keyword evidence="2" id="KW-0489">Methyltransferase</keyword>
<feature type="region of interest" description="Disordered" evidence="1">
    <location>
        <begin position="1"/>
        <end position="24"/>
    </location>
</feature>
<name>A0A3N4JYX9_9PEZI</name>
<dbReference type="GO" id="GO:0008168">
    <property type="term" value="F:methyltransferase activity"/>
    <property type="evidence" value="ECO:0007669"/>
    <property type="project" value="UniProtKB-KW"/>
</dbReference>
<dbReference type="EMBL" id="ML120362">
    <property type="protein sequence ID" value="RPB03580.1"/>
    <property type="molecule type" value="Genomic_DNA"/>
</dbReference>
<dbReference type="OrthoDB" id="184880at2759"/>